<protein>
    <submittedName>
        <fullName evidence="3">Uncharacterized protein</fullName>
    </submittedName>
</protein>
<reference evidence="4 5" key="2">
    <citation type="journal article" date="2015" name="MBio">
        <title>Genome-Resolved Metagenomic Analysis Reveals Roles for Candidate Phyla and Other Microbial Community Members in Biogeochemical Transformations in Oil Reservoirs.</title>
        <authorList>
            <person name="Hu P."/>
            <person name="Tom L."/>
            <person name="Singh A."/>
            <person name="Thomas B.C."/>
            <person name="Baker B.J."/>
            <person name="Piceno Y.M."/>
            <person name="Andersen G.L."/>
            <person name="Banfield J.F."/>
        </authorList>
    </citation>
    <scope>NUCLEOTIDE SEQUENCE [LARGE SCALE GENOMIC DNA]</scope>
</reference>
<evidence type="ECO:0000313" key="2">
    <source>
        <dbReference type="EMBL" id="KUJ94015.1"/>
    </source>
</evidence>
<sequence>MPRQKTNKVKLTLSVDKNLVEAAKNIGLNLSAFLEIQLRQYLSVLKNGYLPNPQVGPPRFELGSPAPKAERITRLPYGPSVMIKGSGF</sequence>
<dbReference type="Proteomes" id="UP000054307">
    <property type="component" value="Unassembled WGS sequence"/>
</dbReference>
<name>A0A124FBZ6_ARCFL</name>
<reference evidence="3" key="1">
    <citation type="journal article" date="2015" name="MBio">
        <title>Genome-resolved metagenomic analysis reveals roles for candidate phyla and other microbial community members in biogeochemical transformations in oil reservoirs.</title>
        <authorList>
            <person name="Hu P."/>
            <person name="Tom L."/>
            <person name="Singh A."/>
            <person name="Thomas B.C."/>
            <person name="Baker B.J."/>
            <person name="Piceno Y.M."/>
            <person name="Andersen G.L."/>
            <person name="Banfield J.F."/>
        </authorList>
    </citation>
    <scope>NUCLEOTIDE SEQUENCE [LARGE SCALE GENOMIC DNA]</scope>
    <source>
        <strain evidence="3">49_2300</strain>
        <strain evidence="2">49_95</strain>
    </source>
</reference>
<dbReference type="InterPro" id="IPR009956">
    <property type="entry name" value="Post-segregation_anti-tox_CcdA"/>
</dbReference>
<evidence type="ECO:0000313" key="5">
    <source>
        <dbReference type="Proteomes" id="UP000054307"/>
    </source>
</evidence>
<accession>A0A124FBZ6</accession>
<gene>
    <name evidence="2" type="ORF">XD40_0836</name>
    <name evidence="3" type="ORF">XD48_0757</name>
</gene>
<evidence type="ECO:0000256" key="1">
    <source>
        <dbReference type="ARBA" id="ARBA00022649"/>
    </source>
</evidence>
<dbReference type="EMBL" id="LGEX01000014">
    <property type="protein sequence ID" value="KUK07045.1"/>
    <property type="molecule type" value="Genomic_DNA"/>
</dbReference>
<comment type="caution">
    <text evidence="3">The sequence shown here is derived from an EMBL/GenBank/DDBJ whole genome shotgun (WGS) entry which is preliminary data.</text>
</comment>
<dbReference type="EMBL" id="LGEQ01000011">
    <property type="protein sequence ID" value="KUJ94015.1"/>
    <property type="molecule type" value="Genomic_DNA"/>
</dbReference>
<dbReference type="Pfam" id="PF07362">
    <property type="entry name" value="CcdA"/>
    <property type="match status" value="1"/>
</dbReference>
<organism evidence="3 4">
    <name type="scientific">Archaeoglobus fulgidus</name>
    <dbReference type="NCBI Taxonomy" id="2234"/>
    <lineage>
        <taxon>Archaea</taxon>
        <taxon>Methanobacteriati</taxon>
        <taxon>Methanobacteriota</taxon>
        <taxon>Archaeoglobi</taxon>
        <taxon>Archaeoglobales</taxon>
        <taxon>Archaeoglobaceae</taxon>
        <taxon>Archaeoglobus</taxon>
    </lineage>
</organism>
<dbReference type="AlphaFoldDB" id="A0A124FBZ6"/>
<evidence type="ECO:0000313" key="3">
    <source>
        <dbReference type="EMBL" id="KUK07045.1"/>
    </source>
</evidence>
<proteinExistence type="predicted"/>
<keyword evidence="1" id="KW-1277">Toxin-antitoxin system</keyword>
<evidence type="ECO:0000313" key="4">
    <source>
        <dbReference type="Proteomes" id="UP000054015"/>
    </source>
</evidence>
<dbReference type="Proteomes" id="UP000054015">
    <property type="component" value="Unassembled WGS sequence"/>
</dbReference>